<evidence type="ECO:0000259" key="1">
    <source>
        <dbReference type="Pfam" id="PF09331"/>
    </source>
</evidence>
<name>A0A2P5BFQ0_PARAD</name>
<dbReference type="PANTHER" id="PTHR48449:SF1">
    <property type="entry name" value="DUF1985 DOMAIN-CONTAINING PROTEIN"/>
    <property type="match status" value="1"/>
</dbReference>
<dbReference type="InterPro" id="IPR015410">
    <property type="entry name" value="DUF1985"/>
</dbReference>
<protein>
    <recommendedName>
        <fullName evidence="1">DUF1985 domain-containing protein</fullName>
    </recommendedName>
</protein>
<dbReference type="Proteomes" id="UP000237105">
    <property type="component" value="Unassembled WGS sequence"/>
</dbReference>
<organism evidence="2 3">
    <name type="scientific">Parasponia andersonii</name>
    <name type="common">Sponia andersonii</name>
    <dbReference type="NCBI Taxonomy" id="3476"/>
    <lineage>
        <taxon>Eukaryota</taxon>
        <taxon>Viridiplantae</taxon>
        <taxon>Streptophyta</taxon>
        <taxon>Embryophyta</taxon>
        <taxon>Tracheophyta</taxon>
        <taxon>Spermatophyta</taxon>
        <taxon>Magnoliopsida</taxon>
        <taxon>eudicotyledons</taxon>
        <taxon>Gunneridae</taxon>
        <taxon>Pentapetalae</taxon>
        <taxon>rosids</taxon>
        <taxon>fabids</taxon>
        <taxon>Rosales</taxon>
        <taxon>Cannabaceae</taxon>
        <taxon>Parasponia</taxon>
    </lineage>
</organism>
<dbReference type="AlphaFoldDB" id="A0A2P5BFQ0"/>
<dbReference type="PANTHER" id="PTHR48449">
    <property type="entry name" value="DUF1985 DOMAIN-CONTAINING PROTEIN"/>
    <property type="match status" value="1"/>
</dbReference>
<evidence type="ECO:0000313" key="3">
    <source>
        <dbReference type="Proteomes" id="UP000237105"/>
    </source>
</evidence>
<dbReference type="EMBL" id="JXTB01000292">
    <property type="protein sequence ID" value="PON47589.1"/>
    <property type="molecule type" value="Genomic_DNA"/>
</dbReference>
<gene>
    <name evidence="2" type="ORF">PanWU01x14_243480</name>
</gene>
<reference evidence="3" key="1">
    <citation type="submission" date="2016-06" db="EMBL/GenBank/DDBJ databases">
        <title>Parallel loss of symbiosis genes in relatives of nitrogen-fixing non-legume Parasponia.</title>
        <authorList>
            <person name="Van Velzen R."/>
            <person name="Holmer R."/>
            <person name="Bu F."/>
            <person name="Rutten L."/>
            <person name="Van Zeijl A."/>
            <person name="Liu W."/>
            <person name="Santuari L."/>
            <person name="Cao Q."/>
            <person name="Sharma T."/>
            <person name="Shen D."/>
            <person name="Roswanjaya Y."/>
            <person name="Wardhani T."/>
            <person name="Kalhor M.S."/>
            <person name="Jansen J."/>
            <person name="Van den Hoogen J."/>
            <person name="Gungor B."/>
            <person name="Hartog M."/>
            <person name="Hontelez J."/>
            <person name="Verver J."/>
            <person name="Yang W.-C."/>
            <person name="Schijlen E."/>
            <person name="Repin R."/>
            <person name="Schilthuizen M."/>
            <person name="Schranz E."/>
            <person name="Heidstra R."/>
            <person name="Miyata K."/>
            <person name="Fedorova E."/>
            <person name="Kohlen W."/>
            <person name="Bisseling T."/>
            <person name="Smit S."/>
            <person name="Geurts R."/>
        </authorList>
    </citation>
    <scope>NUCLEOTIDE SEQUENCE [LARGE SCALE GENOMIC DNA]</scope>
    <source>
        <strain evidence="3">cv. WU1-14</strain>
    </source>
</reference>
<dbReference type="OrthoDB" id="1194650at2759"/>
<accession>A0A2P5BFQ0</accession>
<dbReference type="Pfam" id="PF09331">
    <property type="entry name" value="DUF1985"/>
    <property type="match status" value="1"/>
</dbReference>
<proteinExistence type="predicted"/>
<comment type="caution">
    <text evidence="2">The sequence shown here is derived from an EMBL/GenBank/DDBJ whole genome shotgun (WGS) entry which is preliminary data.</text>
</comment>
<keyword evidence="3" id="KW-1185">Reference proteome</keyword>
<evidence type="ECO:0000313" key="2">
    <source>
        <dbReference type="EMBL" id="PON47589.1"/>
    </source>
</evidence>
<sequence>MRESHQNRWKCSKKGCLGHLLDYKIKTFQTQLMVNIILRQTTNTRSDELWFDIEGQKIKFGMQEFAIFTGLNCGEYPSFDRRRDTEEGILSKIFDQEKKVGMKEFKLVFKNHSGSNDEDIVKLAKLCCLGNFVLAKQETLQMNNDYIKMMDDEEFFDKYPWGGCHTKK</sequence>
<feature type="domain" description="DUF1985" evidence="1">
    <location>
        <begin position="38"/>
        <end position="162"/>
    </location>
</feature>